<dbReference type="InterPro" id="IPR056001">
    <property type="entry name" value="DUF7579"/>
</dbReference>
<feature type="region of interest" description="Disordered" evidence="7">
    <location>
        <begin position="1249"/>
        <end position="1268"/>
    </location>
</feature>
<reference evidence="12" key="1">
    <citation type="submission" date="2022-08" db="EMBL/GenBank/DDBJ databases">
        <authorList>
            <person name="Gutierrez-Valencia J."/>
        </authorList>
    </citation>
    <scope>NUCLEOTIDE SEQUENCE</scope>
</reference>
<feature type="compositionally biased region" description="Polar residues" evidence="7">
    <location>
        <begin position="1249"/>
        <end position="1266"/>
    </location>
</feature>
<evidence type="ECO:0000256" key="1">
    <source>
        <dbReference type="ARBA" id="ARBA00004479"/>
    </source>
</evidence>
<comment type="subcellular location">
    <subcellularLocation>
        <location evidence="1">Membrane</location>
        <topology evidence="1">Single-pass type I membrane protein</topology>
    </subcellularLocation>
</comment>
<feature type="transmembrane region" description="Helical" evidence="8">
    <location>
        <begin position="12"/>
        <end position="32"/>
    </location>
</feature>
<evidence type="ECO:0000256" key="6">
    <source>
        <dbReference type="ARBA" id="ARBA00023136"/>
    </source>
</evidence>
<dbReference type="PANTHER" id="PTHR22050:SF0">
    <property type="entry name" value="TRANSMEMBRANE PROTEIN 131 HOMOLOG"/>
    <property type="match status" value="1"/>
</dbReference>
<dbReference type="Pfam" id="PF24501">
    <property type="entry name" value="Ig_TMEM131L_5"/>
    <property type="match status" value="1"/>
</dbReference>
<dbReference type="InterPro" id="IPR039877">
    <property type="entry name" value="TMEM131-like"/>
</dbReference>
<evidence type="ECO:0000256" key="2">
    <source>
        <dbReference type="ARBA" id="ARBA00006682"/>
    </source>
</evidence>
<dbReference type="Pfam" id="PF12371">
    <property type="entry name" value="TMEM131_like_N"/>
    <property type="match status" value="1"/>
</dbReference>
<dbReference type="GO" id="GO:0016020">
    <property type="term" value="C:membrane"/>
    <property type="evidence" value="ECO:0007669"/>
    <property type="project" value="UniProtKB-SubCell"/>
</dbReference>
<evidence type="ECO:0000313" key="13">
    <source>
        <dbReference type="Proteomes" id="UP001154282"/>
    </source>
</evidence>
<protein>
    <recommendedName>
        <fullName evidence="14">Transmembrane protein</fullName>
    </recommendedName>
</protein>
<feature type="region of interest" description="Disordered" evidence="7">
    <location>
        <begin position="264"/>
        <end position="292"/>
    </location>
</feature>
<name>A0AAV0R9B4_9ROSI</name>
<feature type="domain" description="DUF7579" evidence="10">
    <location>
        <begin position="559"/>
        <end position="669"/>
    </location>
</feature>
<dbReference type="InterPro" id="IPR022113">
    <property type="entry name" value="TMEM131L_N"/>
</dbReference>
<dbReference type="Pfam" id="PF24474">
    <property type="entry name" value="DUF7579"/>
    <property type="match status" value="1"/>
</dbReference>
<evidence type="ECO:0000256" key="8">
    <source>
        <dbReference type="SAM" id="Phobius"/>
    </source>
</evidence>
<feature type="compositionally biased region" description="Basic and acidic residues" evidence="7">
    <location>
        <begin position="265"/>
        <end position="288"/>
    </location>
</feature>
<comment type="caution">
    <text evidence="12">The sequence shown here is derived from an EMBL/GenBank/DDBJ whole genome shotgun (WGS) entry which is preliminary data.</text>
</comment>
<keyword evidence="13" id="KW-1185">Reference proteome</keyword>
<keyword evidence="6 8" id="KW-0472">Membrane</keyword>
<dbReference type="Proteomes" id="UP001154282">
    <property type="component" value="Unassembled WGS sequence"/>
</dbReference>
<keyword evidence="3 8" id="KW-0812">Transmembrane</keyword>
<evidence type="ECO:0000259" key="10">
    <source>
        <dbReference type="Pfam" id="PF24474"/>
    </source>
</evidence>
<feature type="compositionally biased region" description="Basic residues" evidence="7">
    <location>
        <begin position="1164"/>
        <end position="1173"/>
    </location>
</feature>
<dbReference type="EMBL" id="CAMGYJ010000010">
    <property type="protein sequence ID" value="CAI0554074.1"/>
    <property type="molecule type" value="Genomic_DNA"/>
</dbReference>
<gene>
    <name evidence="12" type="ORF">LITE_LOCUS47063</name>
</gene>
<feature type="compositionally biased region" description="Low complexity" evidence="7">
    <location>
        <begin position="1184"/>
        <end position="1198"/>
    </location>
</feature>
<dbReference type="InterPro" id="IPR055437">
    <property type="entry name" value="TMEM131L_Ig_5"/>
</dbReference>
<evidence type="ECO:0000256" key="5">
    <source>
        <dbReference type="ARBA" id="ARBA00022989"/>
    </source>
</evidence>
<feature type="region of interest" description="Disordered" evidence="7">
    <location>
        <begin position="1163"/>
        <end position="1198"/>
    </location>
</feature>
<accession>A0AAV0R9B4</accession>
<keyword evidence="4" id="KW-0732">Signal</keyword>
<keyword evidence="5 8" id="KW-1133">Transmembrane helix</keyword>
<feature type="domain" description="TMEM131L fifth Ig-like" evidence="11">
    <location>
        <begin position="913"/>
        <end position="975"/>
    </location>
</feature>
<proteinExistence type="inferred from homology"/>
<comment type="similarity">
    <text evidence="2">Belongs to the TMEM131 family.</text>
</comment>
<feature type="domain" description="Transmembrane protein 131-like N-terminal" evidence="9">
    <location>
        <begin position="302"/>
        <end position="385"/>
    </location>
</feature>
<evidence type="ECO:0000313" key="12">
    <source>
        <dbReference type="EMBL" id="CAI0554074.1"/>
    </source>
</evidence>
<evidence type="ECO:0000256" key="7">
    <source>
        <dbReference type="SAM" id="MobiDB-lite"/>
    </source>
</evidence>
<organism evidence="12 13">
    <name type="scientific">Linum tenue</name>
    <dbReference type="NCBI Taxonomy" id="586396"/>
    <lineage>
        <taxon>Eukaryota</taxon>
        <taxon>Viridiplantae</taxon>
        <taxon>Streptophyta</taxon>
        <taxon>Embryophyta</taxon>
        <taxon>Tracheophyta</taxon>
        <taxon>Spermatophyta</taxon>
        <taxon>Magnoliopsida</taxon>
        <taxon>eudicotyledons</taxon>
        <taxon>Gunneridae</taxon>
        <taxon>Pentapetalae</taxon>
        <taxon>rosids</taxon>
        <taxon>fabids</taxon>
        <taxon>Malpighiales</taxon>
        <taxon>Linaceae</taxon>
        <taxon>Linum</taxon>
    </lineage>
</organism>
<sequence>MLLHQPLLPRSTTTSVAAAGAALIIIIATRNWRSMVAGRKTTTSGNTSLFSVSSSRRRRLDAFLDIPETTQNPVLVAFVIDKFVGYGNHFLPFGLFAWCFRGLFNRGMEFHLFLVLLCSFLCLVRCEPCPVNAIEKTGISGCGSYGDDRFEDTIVADAGAHFDTGSSTGSMNSDYSCTNAHSFCFLSTLPGYVGEEHKVREENLELSSYQSDCPVSLDLNQRSSLTGNKSWIPDYGTFELINGRTVVCSLNSEEGFHGLSSLVNQKDDSSSGKSVEGSEFKLSRDSEMTKSSPDCIYPSPHVEVSPSILDWGRKYLYFPSVVFLTVANTCNDSILYVYEPYTTDVQFYPCNFSEVKLGPGEVASLCFVFLPRWMGLSSAHLILQTNIGGFVIQAKGYGMASPYAISPMMGIDIPSSGELRKNLSVFNPFSETILVKELSAWVSLSLGNVSHQSEATCSVGNFMPSEKLSKLSAKDWLSVTNGESSLPLLSLRPHDNWEVAPNKRETIVEIDLSFGSEGRIVGAFCMHLLRPSQNEFATVIVPLEASLNGGRAHDNVVESVTVLLEALPCYSCKTPVVAISLHNRASHLLGVVKISVEGSRIFQIKYTEGLLLFPGSMTQVAVVGCPQQQYELSDSKLDDCKLIILKNDSSTPIEVPAQDIAHLCYRHKKDSSIGYDNEFVRADTSNLGSGSLEAGMEGYSESKFLETAKADEFVLDNWKSHRTTSGLSVISDHEMSFPVVEVGSYFSKWVAVKNPSEEPVVVQLILNSAEIVDKCKGTVGFVLLSAGGFIPNGAGTTRYGFSLVKAAVTEAYIQPGDEAFLGPIVFHPSNRCLWRSSALIRNNLSGVEWFYLQGFGGSHSLVLLEGHEPVESVEFNLKLPLPFNMSSSDMLMEMEETYEACREPLTKKLFLKNMGDLPLEVKGIKVSGKECSSDGFLVHACEGFSLEPGESTKLQVSYQTDLSGTSIHRDLELALGGGNFVIPMKASLPLYALNLCKKSFFLMRLKKFSAAVFLVVSVVLLVVYLMLHQATTVGSQDCSYKSKRSSSVTFEGGIEKPSRTCRKESNIKFSASTDVDNLGFGEGKSLKWGSLERSFADEHGGANCGKVVQHAKSTLEPDVCFGFSSYTREEKSTPLLQKYVGTETPSVVEATEPCKLTVRTAKEKGRRRRKRKVVPGGITGFEVSSSQSGNSTPSSPLSPVISVMPDRMWSPSPALDPIEVKNPFTQAATRDSQKAHVSPTMVLAPKLSFQNSSSDGISGTEGQSPTRKVMSKPALLPSATFPCTSRPASNLPYFTPSLTSISAVAPHARAPGSKHYDQSNVKLEADTGDKYAYDIWGDHLPGLHLMKNSKDLKPMSSIVSEPNSSSFFVRGPQALMKKSPLRPVSCVLQEG</sequence>
<dbReference type="PANTHER" id="PTHR22050">
    <property type="entry name" value="RW1 PROTEIN HOMOLOG"/>
    <property type="match status" value="1"/>
</dbReference>
<evidence type="ECO:0000259" key="11">
    <source>
        <dbReference type="Pfam" id="PF24501"/>
    </source>
</evidence>
<evidence type="ECO:0000259" key="9">
    <source>
        <dbReference type="Pfam" id="PF12371"/>
    </source>
</evidence>
<evidence type="ECO:0008006" key="14">
    <source>
        <dbReference type="Google" id="ProtNLM"/>
    </source>
</evidence>
<evidence type="ECO:0000256" key="4">
    <source>
        <dbReference type="ARBA" id="ARBA00022729"/>
    </source>
</evidence>
<evidence type="ECO:0000256" key="3">
    <source>
        <dbReference type="ARBA" id="ARBA00022692"/>
    </source>
</evidence>
<feature type="transmembrane region" description="Helical" evidence="8">
    <location>
        <begin position="1008"/>
        <end position="1027"/>
    </location>
</feature>